<dbReference type="AlphaFoldDB" id="A0A951QCX2"/>
<dbReference type="Proteomes" id="UP000757435">
    <property type="component" value="Unassembled WGS sequence"/>
</dbReference>
<dbReference type="GO" id="GO:0006506">
    <property type="term" value="P:GPI anchor biosynthetic process"/>
    <property type="evidence" value="ECO:0007669"/>
    <property type="project" value="InterPro"/>
</dbReference>
<gene>
    <name evidence="1" type="ORF">KME15_13015</name>
</gene>
<dbReference type="Pfam" id="PF01663">
    <property type="entry name" value="Phosphodiest"/>
    <property type="match status" value="1"/>
</dbReference>
<dbReference type="Gene3D" id="3.40.720.10">
    <property type="entry name" value="Alkaline Phosphatase, subunit A"/>
    <property type="match status" value="1"/>
</dbReference>
<dbReference type="PANTHER" id="PTHR23071:SF1">
    <property type="entry name" value="GPI ETHANOLAMINE PHOSPHATE TRANSFERASE 3"/>
    <property type="match status" value="1"/>
</dbReference>
<dbReference type="PANTHER" id="PTHR23071">
    <property type="entry name" value="PHOSPHATIDYLINOSITOL GLYCAN"/>
    <property type="match status" value="1"/>
</dbReference>
<dbReference type="GO" id="GO:0016020">
    <property type="term" value="C:membrane"/>
    <property type="evidence" value="ECO:0007669"/>
    <property type="project" value="GOC"/>
</dbReference>
<reference evidence="1" key="1">
    <citation type="submission" date="2021-05" db="EMBL/GenBank/DDBJ databases">
        <authorList>
            <person name="Pietrasiak N."/>
            <person name="Ward R."/>
            <person name="Stajich J.E."/>
            <person name="Kurbessoian T."/>
        </authorList>
    </citation>
    <scope>NUCLEOTIDE SEQUENCE</scope>
    <source>
        <strain evidence="1">UHER 2000/2452</strain>
    </source>
</reference>
<accession>A0A951QCX2</accession>
<dbReference type="SUPFAM" id="SSF53649">
    <property type="entry name" value="Alkaline phosphatase-like"/>
    <property type="match status" value="1"/>
</dbReference>
<name>A0A951QCX2_9CYAN</name>
<dbReference type="GO" id="GO:0051377">
    <property type="term" value="F:mannose-ethanolamine phosphotransferase activity"/>
    <property type="evidence" value="ECO:0007669"/>
    <property type="project" value="TreeGrafter"/>
</dbReference>
<reference evidence="1" key="2">
    <citation type="journal article" date="2022" name="Microbiol. Resour. Announc.">
        <title>Metagenome Sequencing to Explore Phylogenomics of Terrestrial Cyanobacteria.</title>
        <authorList>
            <person name="Ward R.D."/>
            <person name="Stajich J.E."/>
            <person name="Johansen J.R."/>
            <person name="Huntemann M."/>
            <person name="Clum A."/>
            <person name="Foster B."/>
            <person name="Foster B."/>
            <person name="Roux S."/>
            <person name="Palaniappan K."/>
            <person name="Varghese N."/>
            <person name="Mukherjee S."/>
            <person name="Reddy T.B.K."/>
            <person name="Daum C."/>
            <person name="Copeland A."/>
            <person name="Chen I.A."/>
            <person name="Ivanova N.N."/>
            <person name="Kyrpides N.C."/>
            <person name="Shapiro N."/>
            <person name="Eloe-Fadrosh E.A."/>
            <person name="Pietrasiak N."/>
        </authorList>
    </citation>
    <scope>NUCLEOTIDE SEQUENCE</scope>
    <source>
        <strain evidence="1">UHER 2000/2452</strain>
    </source>
</reference>
<evidence type="ECO:0000313" key="2">
    <source>
        <dbReference type="Proteomes" id="UP000757435"/>
    </source>
</evidence>
<dbReference type="InterPro" id="IPR039524">
    <property type="entry name" value="PIGO/GPI13"/>
</dbReference>
<protein>
    <submittedName>
        <fullName evidence="1">Alkaline phosphatase family protein</fullName>
    </submittedName>
</protein>
<proteinExistence type="predicted"/>
<sequence>MHYNIQTQASCKVILVVLDGLRFDVAQSSMGYLGHWVEISQASLYKVQAELPTLSRPLYEVLLTGTPVSINGITANDVARLSHQTSLFHLATQQGLTTAAAAFHWFSELYNRFPFDRFTDREQHQPHLPIQHGKFYWEDAYPDSHLFADAEALRQSCHPDFMLVHPMGLDYTGHRFGGNSPEYRGRAIATDSLLAQFVPRWLSDGYEILITADHGMNADGQHGGIGADVRETPLFCISPRIAPGIYLEGISQMAIAPLICQLLALPYGKNMRPQSIPGCLSGIMDSPEPEKGCESHQLFGSPSPT</sequence>
<dbReference type="EMBL" id="JAHHHD010000013">
    <property type="protein sequence ID" value="MBW4659589.1"/>
    <property type="molecule type" value="Genomic_DNA"/>
</dbReference>
<comment type="caution">
    <text evidence="1">The sequence shown here is derived from an EMBL/GenBank/DDBJ whole genome shotgun (WGS) entry which is preliminary data.</text>
</comment>
<organism evidence="1 2">
    <name type="scientific">Drouetiella hepatica Uher 2000/2452</name>
    <dbReference type="NCBI Taxonomy" id="904376"/>
    <lineage>
        <taxon>Bacteria</taxon>
        <taxon>Bacillati</taxon>
        <taxon>Cyanobacteriota</taxon>
        <taxon>Cyanophyceae</taxon>
        <taxon>Oculatellales</taxon>
        <taxon>Oculatellaceae</taxon>
        <taxon>Drouetiella</taxon>
    </lineage>
</organism>
<dbReference type="InterPro" id="IPR017850">
    <property type="entry name" value="Alkaline_phosphatase_core_sf"/>
</dbReference>
<evidence type="ECO:0000313" key="1">
    <source>
        <dbReference type="EMBL" id="MBW4659589.1"/>
    </source>
</evidence>
<dbReference type="InterPro" id="IPR002591">
    <property type="entry name" value="Phosphodiest/P_Trfase"/>
</dbReference>